<comment type="caution">
    <text evidence="4">The sequence shown here is derived from an EMBL/GenBank/DDBJ whole genome shotgun (WGS) entry which is preliminary data.</text>
</comment>
<feature type="compositionally biased region" description="Polar residues" evidence="1">
    <location>
        <begin position="331"/>
        <end position="343"/>
    </location>
</feature>
<evidence type="ECO:0000256" key="3">
    <source>
        <dbReference type="SAM" id="SignalP"/>
    </source>
</evidence>
<gene>
    <name evidence="4" type="ORF">ACHHYP_13183</name>
</gene>
<feature type="region of interest" description="Disordered" evidence="1">
    <location>
        <begin position="331"/>
        <end position="365"/>
    </location>
</feature>
<feature type="signal peptide" evidence="3">
    <location>
        <begin position="1"/>
        <end position="18"/>
    </location>
</feature>
<proteinExistence type="predicted"/>
<organism evidence="4 5">
    <name type="scientific">Achlya hypogyna</name>
    <name type="common">Oomycete</name>
    <name type="synonym">Protoachlya hypogyna</name>
    <dbReference type="NCBI Taxonomy" id="1202772"/>
    <lineage>
        <taxon>Eukaryota</taxon>
        <taxon>Sar</taxon>
        <taxon>Stramenopiles</taxon>
        <taxon>Oomycota</taxon>
        <taxon>Saprolegniomycetes</taxon>
        <taxon>Saprolegniales</taxon>
        <taxon>Achlyaceae</taxon>
        <taxon>Achlya</taxon>
    </lineage>
</organism>
<accession>A0A1V9YG04</accession>
<feature type="chain" id="PRO_5012619115" description="Secreted protein" evidence="3">
    <location>
        <begin position="19"/>
        <end position="365"/>
    </location>
</feature>
<dbReference type="EMBL" id="JNBR01001845">
    <property type="protein sequence ID" value="OQR84587.1"/>
    <property type="molecule type" value="Genomic_DNA"/>
</dbReference>
<feature type="region of interest" description="Disordered" evidence="1">
    <location>
        <begin position="29"/>
        <end position="144"/>
    </location>
</feature>
<reference evidence="4 5" key="1">
    <citation type="journal article" date="2014" name="Genome Biol. Evol.">
        <title>The secreted proteins of Achlya hypogyna and Thraustotheca clavata identify the ancestral oomycete secretome and reveal gene acquisitions by horizontal gene transfer.</title>
        <authorList>
            <person name="Misner I."/>
            <person name="Blouin N."/>
            <person name="Leonard G."/>
            <person name="Richards T.A."/>
            <person name="Lane C.E."/>
        </authorList>
    </citation>
    <scope>NUCLEOTIDE SEQUENCE [LARGE SCALE GENOMIC DNA]</scope>
    <source>
        <strain evidence="4 5">ATCC 48635</strain>
    </source>
</reference>
<keyword evidence="2" id="KW-0472">Membrane</keyword>
<keyword evidence="5" id="KW-1185">Reference proteome</keyword>
<evidence type="ECO:0000256" key="2">
    <source>
        <dbReference type="SAM" id="Phobius"/>
    </source>
</evidence>
<dbReference type="OrthoDB" id="78829at2759"/>
<keyword evidence="2" id="KW-1133">Transmembrane helix</keyword>
<dbReference type="AlphaFoldDB" id="A0A1V9YG04"/>
<dbReference type="Proteomes" id="UP000243579">
    <property type="component" value="Unassembled WGS sequence"/>
</dbReference>
<name>A0A1V9YG04_ACHHY</name>
<feature type="transmembrane region" description="Helical" evidence="2">
    <location>
        <begin position="148"/>
        <end position="171"/>
    </location>
</feature>
<feature type="compositionally biased region" description="Polar residues" evidence="1">
    <location>
        <begin position="131"/>
        <end position="144"/>
    </location>
</feature>
<evidence type="ECO:0000313" key="5">
    <source>
        <dbReference type="Proteomes" id="UP000243579"/>
    </source>
</evidence>
<dbReference type="STRING" id="1202772.A0A1V9YG04"/>
<sequence length="365" mass="38571">MLQRTLVLFAVVVAAVAAAENATTAVPAPTTVAPVPTTLPPTPPPTTKAPEPTPSPTPPATTVTPTPTPLSTPATTSKTTEPTTTTAEPTKSTITTTVSPRETPAPVEVTDAPTRSGSSSNGHSPSRTPSPSKNGTSTAADNGDSSNLTIIVVGIIAGVVVLGGLVTFLVVRQKRYDGMDDDMMTARGYKSEYGRSTFAGEYAQKALPAPPVDVYKSSQATGPSQYDYPNDNNMFYTQRAPDMVPSHHYFVDAAGRPVAETNNNSMSMLEADAGASFFTWDSRGTDSHGQVPDLTSERGSYNSDITGGYRASSPQRQTWAFSVDSSAMQTDRTLNNNDSFLSARSSEERDSEISDRSSDDRAFTL</sequence>
<feature type="compositionally biased region" description="Low complexity" evidence="1">
    <location>
        <begin position="114"/>
        <end position="130"/>
    </location>
</feature>
<feature type="compositionally biased region" description="Basic and acidic residues" evidence="1">
    <location>
        <begin position="345"/>
        <end position="365"/>
    </location>
</feature>
<evidence type="ECO:0000256" key="1">
    <source>
        <dbReference type="SAM" id="MobiDB-lite"/>
    </source>
</evidence>
<feature type="region of interest" description="Disordered" evidence="1">
    <location>
        <begin position="284"/>
        <end position="314"/>
    </location>
</feature>
<evidence type="ECO:0000313" key="4">
    <source>
        <dbReference type="EMBL" id="OQR84587.1"/>
    </source>
</evidence>
<evidence type="ECO:0008006" key="6">
    <source>
        <dbReference type="Google" id="ProtNLM"/>
    </source>
</evidence>
<keyword evidence="2" id="KW-0812">Transmembrane</keyword>
<feature type="compositionally biased region" description="Low complexity" evidence="1">
    <location>
        <begin position="60"/>
        <end position="97"/>
    </location>
</feature>
<feature type="compositionally biased region" description="Pro residues" evidence="1">
    <location>
        <begin position="37"/>
        <end position="59"/>
    </location>
</feature>
<keyword evidence="3" id="KW-0732">Signal</keyword>
<protein>
    <recommendedName>
        <fullName evidence="6">Secreted protein</fullName>
    </recommendedName>
</protein>